<accession>A0A1E8F1G5</accession>
<evidence type="ECO:0000256" key="1">
    <source>
        <dbReference type="SAM" id="Coils"/>
    </source>
</evidence>
<dbReference type="GO" id="GO:0000150">
    <property type="term" value="F:DNA strand exchange activity"/>
    <property type="evidence" value="ECO:0007669"/>
    <property type="project" value="InterPro"/>
</dbReference>
<dbReference type="EMBL" id="LZFO01000003">
    <property type="protein sequence ID" value="OFI07450.1"/>
    <property type="molecule type" value="Genomic_DNA"/>
</dbReference>
<gene>
    <name evidence="4" type="ORF">CLOACE_02790</name>
</gene>
<protein>
    <recommendedName>
        <fullName evidence="6">Transposon gamma-delta resolvase</fullName>
    </recommendedName>
</protein>
<dbReference type="AlphaFoldDB" id="A0A1E8F1G5"/>
<dbReference type="Pfam" id="PF13408">
    <property type="entry name" value="Zn_ribbon_recom"/>
    <property type="match status" value="1"/>
</dbReference>
<evidence type="ECO:0000259" key="2">
    <source>
        <dbReference type="PROSITE" id="PS51736"/>
    </source>
</evidence>
<dbReference type="InterPro" id="IPR050639">
    <property type="entry name" value="SSR_resolvase"/>
</dbReference>
<feature type="domain" description="Recombinase" evidence="3">
    <location>
        <begin position="184"/>
        <end position="310"/>
    </location>
</feature>
<dbReference type="GO" id="GO:0003677">
    <property type="term" value="F:DNA binding"/>
    <property type="evidence" value="ECO:0007669"/>
    <property type="project" value="InterPro"/>
</dbReference>
<dbReference type="Pfam" id="PF00239">
    <property type="entry name" value="Resolvase"/>
    <property type="match status" value="1"/>
</dbReference>
<dbReference type="InterPro" id="IPR038109">
    <property type="entry name" value="DNA_bind_recomb_sf"/>
</dbReference>
<dbReference type="InterPro" id="IPR025827">
    <property type="entry name" value="Zn_ribbon_recom_dom"/>
</dbReference>
<evidence type="ECO:0000259" key="3">
    <source>
        <dbReference type="PROSITE" id="PS51737"/>
    </source>
</evidence>
<feature type="coiled-coil region" evidence="1">
    <location>
        <begin position="417"/>
        <end position="482"/>
    </location>
</feature>
<evidence type="ECO:0000313" key="5">
    <source>
        <dbReference type="Proteomes" id="UP000175744"/>
    </source>
</evidence>
<dbReference type="SMART" id="SM00857">
    <property type="entry name" value="Resolvase"/>
    <property type="match status" value="1"/>
</dbReference>
<dbReference type="InterPro" id="IPR011109">
    <property type="entry name" value="DNA_bind_recombinase_dom"/>
</dbReference>
<dbReference type="InterPro" id="IPR036162">
    <property type="entry name" value="Resolvase-like_N_sf"/>
</dbReference>
<dbReference type="Gene3D" id="3.90.1750.20">
    <property type="entry name" value="Putative Large Serine Recombinase, Chain B, Domain 2"/>
    <property type="match status" value="1"/>
</dbReference>
<dbReference type="Gene3D" id="3.40.50.1390">
    <property type="entry name" value="Resolvase, N-terminal catalytic domain"/>
    <property type="match status" value="1"/>
</dbReference>
<dbReference type="Pfam" id="PF07508">
    <property type="entry name" value="Recombinase"/>
    <property type="match status" value="1"/>
</dbReference>
<dbReference type="InterPro" id="IPR006119">
    <property type="entry name" value="Resolv_N"/>
</dbReference>
<dbReference type="STRING" id="1121290.CLAOCE_02790"/>
<organism evidence="4 5">
    <name type="scientific">Clostridium acetireducens DSM 10703</name>
    <dbReference type="NCBI Taxonomy" id="1121290"/>
    <lineage>
        <taxon>Bacteria</taxon>
        <taxon>Bacillati</taxon>
        <taxon>Bacillota</taxon>
        <taxon>Clostridia</taxon>
        <taxon>Eubacteriales</taxon>
        <taxon>Clostridiaceae</taxon>
        <taxon>Clostridium</taxon>
    </lineage>
</organism>
<reference evidence="4 5" key="1">
    <citation type="submission" date="2016-06" db="EMBL/GenBank/DDBJ databases">
        <title>Genome sequence of Clostridium acetireducens DSM 10703.</title>
        <authorList>
            <person name="Poehlein A."/>
            <person name="Fluechter S."/>
            <person name="Duerre P."/>
            <person name="Daniel R."/>
        </authorList>
    </citation>
    <scope>NUCLEOTIDE SEQUENCE [LARGE SCALE GENOMIC DNA]</scope>
    <source>
        <strain evidence="4 5">DSM 10703</strain>
    </source>
</reference>
<comment type="caution">
    <text evidence="4">The sequence shown here is derived from an EMBL/GenBank/DDBJ whole genome shotgun (WGS) entry which is preliminary data.</text>
</comment>
<keyword evidence="1" id="KW-0175">Coiled coil</keyword>
<evidence type="ECO:0008006" key="6">
    <source>
        <dbReference type="Google" id="ProtNLM"/>
    </source>
</evidence>
<dbReference type="SUPFAM" id="SSF53041">
    <property type="entry name" value="Resolvase-like"/>
    <property type="match status" value="1"/>
</dbReference>
<dbReference type="Proteomes" id="UP000175744">
    <property type="component" value="Unassembled WGS sequence"/>
</dbReference>
<evidence type="ECO:0000313" key="4">
    <source>
        <dbReference type="EMBL" id="OFI07450.1"/>
    </source>
</evidence>
<dbReference type="PROSITE" id="PS51737">
    <property type="entry name" value="RECOMBINASE_DNA_BIND"/>
    <property type="match status" value="1"/>
</dbReference>
<dbReference type="PROSITE" id="PS51736">
    <property type="entry name" value="RECOMBINASES_3"/>
    <property type="match status" value="1"/>
</dbReference>
<dbReference type="PANTHER" id="PTHR30461:SF23">
    <property type="entry name" value="DNA RECOMBINASE-RELATED"/>
    <property type="match status" value="1"/>
</dbReference>
<feature type="domain" description="Resolvase/invertase-type recombinase catalytic" evidence="2">
    <location>
        <begin position="27"/>
        <end position="175"/>
    </location>
</feature>
<sequence>MSKSVQVLEPVKKLNFTDESDMNIKRRVCAYCRVSTDSDEQMESYNAQVSEYTKKIKENPQWEFVQIYADAGSSGTNVKNRLSFNRMIKDCQDGKIDLVITKSISRFARNTVDCLNHVRMLRNIGVEVFFEKENIYSFDPKVELVLTMMSSIAQEESRNISENSKWGIRKRFRDGATVCNTTRLHGYDKDENGNLVINEEEAEVVRRIYREYLEGKGYSTIARGLEKDGIRTVTGGTRWHGSTVSKILSNEKYYGELLLQKTVTVDYLTHKRVKNNNLEPKYRVENNHEPIISKEIFDMVQAEKKKRFEVSSGKNNDRTKYTNKYAFSGKLFCDKCGRTLKRRKWNAGTKSEKIMWQCNNYIKGIENCDSKAVNDEVLKRTFVQLYNDMVEDKGSFLKTFMSNIEKVLKKDTNIKKINDIIEEIGVYEQDLKNLIQLQLRGKIDDKYYDEEYERIKNQIEILNDKKIEFEEENIKNEDYKQRLKNVAMILNAKENGLEEFDDDIFKALVNKVLVKSPEHFVFVLENGLEYEGQAYCTRQHSTHIENVAIIVKKD</sequence>
<dbReference type="PANTHER" id="PTHR30461">
    <property type="entry name" value="DNA-INVERTASE FROM LAMBDOID PROPHAGE"/>
    <property type="match status" value="1"/>
</dbReference>
<dbReference type="PATRIC" id="fig|1121290.3.peg.283"/>
<proteinExistence type="predicted"/>
<name>A0A1E8F1G5_9CLOT</name>
<keyword evidence="5" id="KW-1185">Reference proteome</keyword>
<dbReference type="RefSeq" id="WP_084027508.1">
    <property type="nucleotide sequence ID" value="NZ_LZFO01000003.1"/>
</dbReference>
<dbReference type="CDD" id="cd00338">
    <property type="entry name" value="Ser_Recombinase"/>
    <property type="match status" value="1"/>
</dbReference>